<gene>
    <name evidence="1" type="ORF">L0Y14_02630</name>
</gene>
<proteinExistence type="predicted"/>
<dbReference type="InterPro" id="IPR021457">
    <property type="entry name" value="DUF3108"/>
</dbReference>
<dbReference type="KEGG" id="eps:L0Y14_02630"/>
<evidence type="ECO:0000313" key="2">
    <source>
        <dbReference type="Proteomes" id="UP001056649"/>
    </source>
</evidence>
<dbReference type="RefSeq" id="WP_005965426.1">
    <property type="nucleotide sequence ID" value="NZ_CP090569.1"/>
</dbReference>
<accession>A0A9J6ZZH9</accession>
<keyword evidence="2" id="KW-1185">Reference proteome</keyword>
<protein>
    <submittedName>
        <fullName evidence="1">DUF3108 domain-containing protein</fullName>
    </submittedName>
</protein>
<reference evidence="1" key="1">
    <citation type="journal article" date="2022" name="Mol. Ecol. Resour.">
        <title>The complete and closed genome of the facultative generalist Candidatus Endoriftia persephone from deep-sea hydrothermal vents.</title>
        <authorList>
            <person name="de Oliveira A.L."/>
            <person name="Srivastava A."/>
            <person name="Espada-Hinojosa S."/>
            <person name="Bright M."/>
        </authorList>
    </citation>
    <scope>NUCLEOTIDE SEQUENCE</scope>
    <source>
        <strain evidence="1">Tica-EPR-9o50.N</strain>
    </source>
</reference>
<dbReference type="Proteomes" id="UP001056649">
    <property type="component" value="Chromosome"/>
</dbReference>
<dbReference type="Pfam" id="PF11306">
    <property type="entry name" value="DUF3108"/>
    <property type="match status" value="1"/>
</dbReference>
<sequence>MGGIKSGIKTALLGTFCFWLFGNSALAVEQAELWRYQISYQGILSGFMPMAIADAELRLPAQPQLLNGRPVRTALLQVSTAAYGKAELIYPLRYRYQSWFDPQVQDALLVKEELTTDQRQRELLWFDRQGRQAVRIEMSEPEPAGEPLPLQLDDLLEGWQADGEQAVLSNRVDLQAATYDYYSLLQRLRRVELTAGEVLELPVFTGKALKRYRVEVASEVAGGGNLWRLRLTSLEADGRPSDKFLLVWLTADERRIPLRFHAERPFGSLDAVLVGEGGESQIAAGLSYHETEGIGDLLNWGD</sequence>
<dbReference type="AlphaFoldDB" id="A0A9J6ZZH9"/>
<dbReference type="EMBL" id="CP090569">
    <property type="protein sequence ID" value="USF88156.1"/>
    <property type="molecule type" value="Genomic_DNA"/>
</dbReference>
<name>A0A9J6ZZH9_9GAMM</name>
<organism evidence="1 2">
    <name type="scientific">Candidatus Endoriftia persephonae</name>
    <dbReference type="NCBI Taxonomy" id="393765"/>
    <lineage>
        <taxon>Bacteria</taxon>
        <taxon>Pseudomonadati</taxon>
        <taxon>Pseudomonadota</taxon>
        <taxon>Gammaproteobacteria</taxon>
        <taxon>Chromatiales</taxon>
        <taxon>Sedimenticolaceae</taxon>
        <taxon>Candidatus Endoriftia</taxon>
    </lineage>
</organism>
<evidence type="ECO:0000313" key="1">
    <source>
        <dbReference type="EMBL" id="USF88156.1"/>
    </source>
</evidence>